<dbReference type="RefSeq" id="WP_150576335.1">
    <property type="nucleotide sequence ID" value="NZ_CABPSN010000003.1"/>
</dbReference>
<dbReference type="Gene3D" id="1.10.10.10">
    <property type="entry name" value="Winged helix-like DNA-binding domain superfamily/Winged helix DNA-binding domain"/>
    <property type="match status" value="1"/>
</dbReference>
<dbReference type="SUPFAM" id="SSF46785">
    <property type="entry name" value="Winged helix' DNA-binding domain"/>
    <property type="match status" value="1"/>
</dbReference>
<dbReference type="PANTHER" id="PTHR30537">
    <property type="entry name" value="HTH-TYPE TRANSCRIPTIONAL REGULATOR"/>
    <property type="match status" value="1"/>
</dbReference>
<dbReference type="GO" id="GO:0003700">
    <property type="term" value="F:DNA-binding transcription factor activity"/>
    <property type="evidence" value="ECO:0007669"/>
    <property type="project" value="InterPro"/>
</dbReference>
<dbReference type="SUPFAM" id="SSF53850">
    <property type="entry name" value="Periplasmic binding protein-like II"/>
    <property type="match status" value="1"/>
</dbReference>
<comment type="similarity">
    <text evidence="1">Belongs to the LysR transcriptional regulatory family.</text>
</comment>
<dbReference type="InterPro" id="IPR005119">
    <property type="entry name" value="LysR_subst-bd"/>
</dbReference>
<dbReference type="PRINTS" id="PR00039">
    <property type="entry name" value="HTHLYSR"/>
</dbReference>
<evidence type="ECO:0000256" key="2">
    <source>
        <dbReference type="ARBA" id="ARBA00023015"/>
    </source>
</evidence>
<dbReference type="InterPro" id="IPR036390">
    <property type="entry name" value="WH_DNA-bd_sf"/>
</dbReference>
<dbReference type="AlphaFoldDB" id="A0A5E4VRR8"/>
<keyword evidence="3" id="KW-0238">DNA-binding</keyword>
<dbReference type="Gene3D" id="3.40.190.290">
    <property type="match status" value="1"/>
</dbReference>
<dbReference type="GO" id="GO:0043565">
    <property type="term" value="F:sequence-specific DNA binding"/>
    <property type="evidence" value="ECO:0007669"/>
    <property type="project" value="TreeGrafter"/>
</dbReference>
<name>A0A5E4VRR8_9BURK</name>
<dbReference type="GO" id="GO:0006351">
    <property type="term" value="P:DNA-templated transcription"/>
    <property type="evidence" value="ECO:0007669"/>
    <property type="project" value="TreeGrafter"/>
</dbReference>
<evidence type="ECO:0000256" key="3">
    <source>
        <dbReference type="ARBA" id="ARBA00023125"/>
    </source>
</evidence>
<organism evidence="6 7">
    <name type="scientific">Pandoraea aquatica</name>
    <dbReference type="NCBI Taxonomy" id="2508290"/>
    <lineage>
        <taxon>Bacteria</taxon>
        <taxon>Pseudomonadati</taxon>
        <taxon>Pseudomonadota</taxon>
        <taxon>Betaproteobacteria</taxon>
        <taxon>Burkholderiales</taxon>
        <taxon>Burkholderiaceae</taxon>
        <taxon>Pandoraea</taxon>
    </lineage>
</organism>
<evidence type="ECO:0000313" key="6">
    <source>
        <dbReference type="EMBL" id="VVE14219.1"/>
    </source>
</evidence>
<dbReference type="InterPro" id="IPR036388">
    <property type="entry name" value="WH-like_DNA-bd_sf"/>
</dbReference>
<evidence type="ECO:0000256" key="1">
    <source>
        <dbReference type="ARBA" id="ARBA00009437"/>
    </source>
</evidence>
<dbReference type="EMBL" id="CABPSN010000003">
    <property type="protein sequence ID" value="VVE14219.1"/>
    <property type="molecule type" value="Genomic_DNA"/>
</dbReference>
<dbReference type="OrthoDB" id="8928056at2"/>
<dbReference type="PROSITE" id="PS50931">
    <property type="entry name" value="HTH_LYSR"/>
    <property type="match status" value="1"/>
</dbReference>
<dbReference type="Pfam" id="PF00126">
    <property type="entry name" value="HTH_1"/>
    <property type="match status" value="1"/>
</dbReference>
<keyword evidence="7" id="KW-1185">Reference proteome</keyword>
<dbReference type="Proteomes" id="UP000366819">
    <property type="component" value="Unassembled WGS sequence"/>
</dbReference>
<dbReference type="InterPro" id="IPR058163">
    <property type="entry name" value="LysR-type_TF_proteobact-type"/>
</dbReference>
<evidence type="ECO:0000313" key="7">
    <source>
        <dbReference type="Proteomes" id="UP000366819"/>
    </source>
</evidence>
<gene>
    <name evidence="6" type="ORF">PAQ31011_02815</name>
</gene>
<feature type="domain" description="HTH lysR-type" evidence="5">
    <location>
        <begin position="1"/>
        <end position="62"/>
    </location>
</feature>
<dbReference type="CDD" id="cd08422">
    <property type="entry name" value="PBP2_CrgA_like"/>
    <property type="match status" value="1"/>
</dbReference>
<accession>A0A5E4VRR8</accession>
<keyword evidence="2" id="KW-0805">Transcription regulation</keyword>
<evidence type="ECO:0000259" key="5">
    <source>
        <dbReference type="PROSITE" id="PS50931"/>
    </source>
</evidence>
<sequence>MKNFASLTQITVFARIAELGSLSAAARELNITPSAVSKSLAQLEERLGVLLVKRTTRSLTLTDSGKIILERANAIIADIDTTLDAAQQFGRPDGLLKITSSLAFGSRQLPSVLGRYFAQYPSVRASIALEDRCVDLAEEAYDIALRITAGTDWGLAARRLAPIHWVYCASPAYLQDHEAIVKPDDIHQHACLVYPTMTLDKSWTFRRGDETHYIPVQGKLTSNSSMALREAAVDGQGIACLPTYVVSKDILDGSLQLVLPEYKCAIVHTLYAMYYRSKYSKPLIRSFIDFMVEDYGDVPPWDRELSDYLAD</sequence>
<reference evidence="6 7" key="1">
    <citation type="submission" date="2019-08" db="EMBL/GenBank/DDBJ databases">
        <authorList>
            <person name="Peeters C."/>
        </authorList>
    </citation>
    <scope>NUCLEOTIDE SEQUENCE [LARGE SCALE GENOMIC DNA]</scope>
    <source>
        <strain evidence="6 7">LMG 31011</strain>
    </source>
</reference>
<evidence type="ECO:0000256" key="4">
    <source>
        <dbReference type="ARBA" id="ARBA00023163"/>
    </source>
</evidence>
<proteinExistence type="inferred from homology"/>
<keyword evidence="4" id="KW-0804">Transcription</keyword>
<dbReference type="InterPro" id="IPR000847">
    <property type="entry name" value="LysR_HTH_N"/>
</dbReference>
<protein>
    <submittedName>
        <fullName evidence="6">LysR family transcriptional regulator</fullName>
    </submittedName>
</protein>
<dbReference type="FunFam" id="1.10.10.10:FF:000001">
    <property type="entry name" value="LysR family transcriptional regulator"/>
    <property type="match status" value="1"/>
</dbReference>
<dbReference type="Pfam" id="PF03466">
    <property type="entry name" value="LysR_substrate"/>
    <property type="match status" value="1"/>
</dbReference>
<dbReference type="PANTHER" id="PTHR30537:SF35">
    <property type="entry name" value="TRANSCRIPTIONAL REGULATORY PROTEIN"/>
    <property type="match status" value="1"/>
</dbReference>